<accession>R2SPT1</accession>
<evidence type="ECO:0000313" key="2">
    <source>
        <dbReference type="EMBL" id="EOH96371.1"/>
    </source>
</evidence>
<dbReference type="OrthoDB" id="2192221at2"/>
<keyword evidence="3" id="KW-1185">Reference proteome</keyword>
<protein>
    <recommendedName>
        <fullName evidence="4">Phage protein</fullName>
    </recommendedName>
</protein>
<evidence type="ECO:0008006" key="4">
    <source>
        <dbReference type="Google" id="ProtNLM"/>
    </source>
</evidence>
<evidence type="ECO:0000313" key="3">
    <source>
        <dbReference type="Proteomes" id="UP000013782"/>
    </source>
</evidence>
<dbReference type="HOGENOM" id="CLU_162591_0_0_9"/>
<dbReference type="AlphaFoldDB" id="R2SPT1"/>
<gene>
    <name evidence="2" type="ORF">UAU_01021</name>
    <name evidence="1" type="ORF">UAU_01738</name>
</gene>
<reference evidence="1 3" key="1">
    <citation type="submission" date="2013-02" db="EMBL/GenBank/DDBJ databases">
        <title>The Genome Sequence of Enterococcus pallens BAA-351.</title>
        <authorList>
            <consortium name="The Broad Institute Genome Sequencing Platform"/>
            <consortium name="The Broad Institute Genome Sequencing Center for Infectious Disease"/>
            <person name="Earl A.M."/>
            <person name="Gilmore M.S."/>
            <person name="Lebreton F."/>
            <person name="Walker B."/>
            <person name="Young S.K."/>
            <person name="Zeng Q."/>
            <person name="Gargeya S."/>
            <person name="Fitzgerald M."/>
            <person name="Haas B."/>
            <person name="Abouelleil A."/>
            <person name="Alvarado L."/>
            <person name="Arachchi H.M."/>
            <person name="Berlin A.M."/>
            <person name="Chapman S.B."/>
            <person name="Dewar J."/>
            <person name="Goldberg J."/>
            <person name="Griggs A."/>
            <person name="Gujja S."/>
            <person name="Hansen M."/>
            <person name="Howarth C."/>
            <person name="Imamovic A."/>
            <person name="Larimer J."/>
            <person name="McCowan C."/>
            <person name="Murphy C."/>
            <person name="Neiman D."/>
            <person name="Pearson M."/>
            <person name="Priest M."/>
            <person name="Roberts A."/>
            <person name="Saif S."/>
            <person name="Shea T."/>
            <person name="Sisk P."/>
            <person name="Sykes S."/>
            <person name="Wortman J."/>
            <person name="Nusbaum C."/>
            <person name="Birren B."/>
        </authorList>
    </citation>
    <scope>NUCLEOTIDE SEQUENCE [LARGE SCALE GENOMIC DNA]</scope>
    <source>
        <strain evidence="1 3">ATCC BAA-351</strain>
    </source>
</reference>
<proteinExistence type="predicted"/>
<sequence>MNTMIEAHNAVHGFEIIDGKIQPPKYDLPDFINERVEYFGKYSEEGMSFYGCLSAILAYDEEECKKQFQLGASGDWMPISAEVREWFDHMGTPGEMLITVKLLYGLRPTE</sequence>
<evidence type="ECO:0000313" key="1">
    <source>
        <dbReference type="EMBL" id="EOH94816.1"/>
    </source>
</evidence>
<dbReference type="RefSeq" id="WP_010756076.1">
    <property type="nucleotide sequence ID" value="NZ_ASWD01000006.1"/>
</dbReference>
<dbReference type="Proteomes" id="UP000013782">
    <property type="component" value="Unassembled WGS sequence"/>
</dbReference>
<dbReference type="EMBL" id="AJAQ01000008">
    <property type="protein sequence ID" value="EOH96371.1"/>
    <property type="molecule type" value="Genomic_DNA"/>
</dbReference>
<name>R2SPT1_9ENTE</name>
<comment type="caution">
    <text evidence="1">The sequence shown here is derived from an EMBL/GenBank/DDBJ whole genome shotgun (WGS) entry which is preliminary data.</text>
</comment>
<dbReference type="PATRIC" id="fig|1158607.3.peg.1027"/>
<organism evidence="1 3">
    <name type="scientific">Enterococcus pallens ATCC BAA-351</name>
    <dbReference type="NCBI Taxonomy" id="1158607"/>
    <lineage>
        <taxon>Bacteria</taxon>
        <taxon>Bacillati</taxon>
        <taxon>Bacillota</taxon>
        <taxon>Bacilli</taxon>
        <taxon>Lactobacillales</taxon>
        <taxon>Enterococcaceae</taxon>
        <taxon>Enterococcus</taxon>
    </lineage>
</organism>
<dbReference type="EMBL" id="AJAQ01000014">
    <property type="protein sequence ID" value="EOH94816.1"/>
    <property type="molecule type" value="Genomic_DNA"/>
</dbReference>
<dbReference type="STRING" id="160454.RV10_GL000736"/>